<organism evidence="3">
    <name type="scientific">freshwater metagenome</name>
    <dbReference type="NCBI Taxonomy" id="449393"/>
    <lineage>
        <taxon>unclassified sequences</taxon>
        <taxon>metagenomes</taxon>
        <taxon>ecological metagenomes</taxon>
    </lineage>
</organism>
<dbReference type="SUPFAM" id="SSF52540">
    <property type="entry name" value="P-loop containing nucleoside triphosphate hydrolases"/>
    <property type="match status" value="1"/>
</dbReference>
<dbReference type="Gene3D" id="3.40.50.300">
    <property type="entry name" value="P-loop containing nucleotide triphosphate hydrolases"/>
    <property type="match status" value="1"/>
</dbReference>
<dbReference type="NCBIfam" id="NF002879">
    <property type="entry name" value="PRK03333.1"/>
    <property type="match status" value="1"/>
</dbReference>
<dbReference type="PANTHER" id="PTHR10695">
    <property type="entry name" value="DEPHOSPHO-COA KINASE-RELATED"/>
    <property type="match status" value="1"/>
</dbReference>
<keyword evidence="2" id="KW-0067">ATP-binding</keyword>
<dbReference type="Pfam" id="PF01121">
    <property type="entry name" value="CoaE"/>
    <property type="match status" value="1"/>
</dbReference>
<dbReference type="AlphaFoldDB" id="A0A6J6EM31"/>
<dbReference type="CDD" id="cd02022">
    <property type="entry name" value="DPCK"/>
    <property type="match status" value="1"/>
</dbReference>
<sequence length="198" mass="22083">MKVGLTGGIGAGKSTVADLFAKRGAVVIRADELARQVIEKSTSGFDQVVSRFGENILDANGEIDRAKLAAIVFNDQESLTDLENIIHPLVREKSNQIMNEQTPETIIVNEIPLLLEKGMQPLFDFLVIVISSEKNRLARLINSGFTKEQVLARMSKQVDDETRKASADFLIVNDGNLDQLEIDVEKIWQTLQERKFQS</sequence>
<dbReference type="GO" id="GO:0005524">
    <property type="term" value="F:ATP binding"/>
    <property type="evidence" value="ECO:0007669"/>
    <property type="project" value="UniProtKB-KW"/>
</dbReference>
<dbReference type="GO" id="GO:0015937">
    <property type="term" value="P:coenzyme A biosynthetic process"/>
    <property type="evidence" value="ECO:0007669"/>
    <property type="project" value="InterPro"/>
</dbReference>
<evidence type="ECO:0000313" key="3">
    <source>
        <dbReference type="EMBL" id="CAB4576214.1"/>
    </source>
</evidence>
<dbReference type="HAMAP" id="MF_00376">
    <property type="entry name" value="Dephospho_CoA_kinase"/>
    <property type="match status" value="1"/>
</dbReference>
<proteinExistence type="inferred from homology"/>
<protein>
    <submittedName>
        <fullName evidence="3">Unannotated protein</fullName>
    </submittedName>
</protein>
<dbReference type="GO" id="GO:0004140">
    <property type="term" value="F:dephospho-CoA kinase activity"/>
    <property type="evidence" value="ECO:0007669"/>
    <property type="project" value="InterPro"/>
</dbReference>
<evidence type="ECO:0000256" key="1">
    <source>
        <dbReference type="ARBA" id="ARBA00022741"/>
    </source>
</evidence>
<dbReference type="InterPro" id="IPR001977">
    <property type="entry name" value="Depp_CoAkinase"/>
</dbReference>
<dbReference type="PANTHER" id="PTHR10695:SF46">
    <property type="entry name" value="BIFUNCTIONAL COENZYME A SYNTHASE-RELATED"/>
    <property type="match status" value="1"/>
</dbReference>
<dbReference type="PROSITE" id="PS51219">
    <property type="entry name" value="DPCK"/>
    <property type="match status" value="1"/>
</dbReference>
<name>A0A6J6EM31_9ZZZZ</name>
<evidence type="ECO:0000256" key="2">
    <source>
        <dbReference type="ARBA" id="ARBA00022840"/>
    </source>
</evidence>
<dbReference type="NCBIfam" id="TIGR00152">
    <property type="entry name" value="dephospho-CoA kinase"/>
    <property type="match status" value="1"/>
</dbReference>
<gene>
    <name evidence="3" type="ORF">UFOPK1740_00578</name>
</gene>
<reference evidence="3" key="1">
    <citation type="submission" date="2020-05" db="EMBL/GenBank/DDBJ databases">
        <authorList>
            <person name="Chiriac C."/>
            <person name="Salcher M."/>
            <person name="Ghai R."/>
            <person name="Kavagutti S V."/>
        </authorList>
    </citation>
    <scope>NUCLEOTIDE SEQUENCE</scope>
</reference>
<keyword evidence="1" id="KW-0547">Nucleotide-binding</keyword>
<dbReference type="InterPro" id="IPR027417">
    <property type="entry name" value="P-loop_NTPase"/>
</dbReference>
<accession>A0A6J6EM31</accession>
<dbReference type="EMBL" id="CAEZTU010000017">
    <property type="protein sequence ID" value="CAB4576214.1"/>
    <property type="molecule type" value="Genomic_DNA"/>
</dbReference>